<feature type="non-terminal residue" evidence="1">
    <location>
        <position position="1"/>
    </location>
</feature>
<dbReference type="OrthoDB" id="9888017at2759"/>
<gene>
    <name evidence="1" type="ORF">AB205_0209810</name>
</gene>
<name>A0A2G9RXR2_AQUCT</name>
<reference evidence="2" key="1">
    <citation type="journal article" date="2017" name="Nat. Commun.">
        <title>The North American bullfrog draft genome provides insight into hormonal regulation of long noncoding RNA.</title>
        <authorList>
            <person name="Hammond S.A."/>
            <person name="Warren R.L."/>
            <person name="Vandervalk B.P."/>
            <person name="Kucuk E."/>
            <person name="Khan H."/>
            <person name="Gibb E.A."/>
            <person name="Pandoh P."/>
            <person name="Kirk H."/>
            <person name="Zhao Y."/>
            <person name="Jones M."/>
            <person name="Mungall A.J."/>
            <person name="Coope R."/>
            <person name="Pleasance S."/>
            <person name="Moore R.A."/>
            <person name="Holt R.A."/>
            <person name="Round J.M."/>
            <person name="Ohora S."/>
            <person name="Walle B.V."/>
            <person name="Veldhoen N."/>
            <person name="Helbing C.C."/>
            <person name="Birol I."/>
        </authorList>
    </citation>
    <scope>NUCLEOTIDE SEQUENCE [LARGE SCALE GENOMIC DNA]</scope>
</reference>
<accession>A0A2G9RXR2</accession>
<evidence type="ECO:0000313" key="2">
    <source>
        <dbReference type="Proteomes" id="UP000228934"/>
    </source>
</evidence>
<sequence length="181" mass="18005">LKVCAQSAHHIGNVRIVTSSSNMNVSIERENGEPVFSAKLPVSLNSKNSSTIEIRDTDSSHPVAFIIKKKEGKFTQVIFQFPPNMEAALKAVILASFLYVGFRIREMSRSHSSGDSDFGWAGAGGVDFADMSHGGGGDWGGGGGDCGGGGGDCGGGGGDCGGGGGDCGGGGGDCGGGGGGE</sequence>
<dbReference type="Proteomes" id="UP000228934">
    <property type="component" value="Unassembled WGS sequence"/>
</dbReference>
<protein>
    <submittedName>
        <fullName evidence="1">Uncharacterized protein</fullName>
    </submittedName>
</protein>
<dbReference type="AlphaFoldDB" id="A0A2G9RXR2"/>
<keyword evidence="2" id="KW-1185">Reference proteome</keyword>
<proteinExistence type="predicted"/>
<dbReference type="EMBL" id="KV932715">
    <property type="protein sequence ID" value="PIO32001.1"/>
    <property type="molecule type" value="Genomic_DNA"/>
</dbReference>
<evidence type="ECO:0000313" key="1">
    <source>
        <dbReference type="EMBL" id="PIO32001.1"/>
    </source>
</evidence>
<organism evidence="1 2">
    <name type="scientific">Aquarana catesbeiana</name>
    <name type="common">American bullfrog</name>
    <name type="synonym">Rana catesbeiana</name>
    <dbReference type="NCBI Taxonomy" id="8400"/>
    <lineage>
        <taxon>Eukaryota</taxon>
        <taxon>Metazoa</taxon>
        <taxon>Chordata</taxon>
        <taxon>Craniata</taxon>
        <taxon>Vertebrata</taxon>
        <taxon>Euteleostomi</taxon>
        <taxon>Amphibia</taxon>
        <taxon>Batrachia</taxon>
        <taxon>Anura</taxon>
        <taxon>Neobatrachia</taxon>
        <taxon>Ranoidea</taxon>
        <taxon>Ranidae</taxon>
        <taxon>Aquarana</taxon>
    </lineage>
</organism>